<dbReference type="PROSITE" id="PS50935">
    <property type="entry name" value="SSB"/>
    <property type="match status" value="1"/>
</dbReference>
<dbReference type="InterPro" id="IPR011344">
    <property type="entry name" value="ssDNA-bd"/>
</dbReference>
<gene>
    <name evidence="5" type="ORF">BL253_02345</name>
</gene>
<evidence type="ECO:0000256" key="3">
    <source>
        <dbReference type="RuleBase" id="RU000524"/>
    </source>
</evidence>
<feature type="region of interest" description="Disordered" evidence="4">
    <location>
        <begin position="126"/>
        <end position="223"/>
    </location>
</feature>
<proteinExistence type="predicted"/>
<dbReference type="PANTHER" id="PTHR10302">
    <property type="entry name" value="SINGLE-STRANDED DNA-BINDING PROTEIN"/>
    <property type="match status" value="1"/>
</dbReference>
<dbReference type="EMBL" id="MOMC01000006">
    <property type="protein sequence ID" value="ONH33231.1"/>
    <property type="molecule type" value="Genomic_DNA"/>
</dbReference>
<dbReference type="PANTHER" id="PTHR10302:SF27">
    <property type="entry name" value="SINGLE-STRANDED DNA-BINDING PROTEIN"/>
    <property type="match status" value="1"/>
</dbReference>
<dbReference type="NCBIfam" id="TIGR00621">
    <property type="entry name" value="ssb"/>
    <property type="match status" value="1"/>
</dbReference>
<dbReference type="GO" id="GO:0006260">
    <property type="term" value="P:DNA replication"/>
    <property type="evidence" value="ECO:0007669"/>
    <property type="project" value="InterPro"/>
</dbReference>
<evidence type="ECO:0000313" key="6">
    <source>
        <dbReference type="Proteomes" id="UP000188929"/>
    </source>
</evidence>
<dbReference type="Pfam" id="PF00436">
    <property type="entry name" value="SSB"/>
    <property type="match status" value="1"/>
</dbReference>
<dbReference type="InterPro" id="IPR012340">
    <property type="entry name" value="NA-bd_OB-fold"/>
</dbReference>
<keyword evidence="1 2" id="KW-0238">DNA-binding</keyword>
<feature type="compositionally biased region" description="Acidic residues" evidence="4">
    <location>
        <begin position="209"/>
        <end position="223"/>
    </location>
</feature>
<dbReference type="InterPro" id="IPR000424">
    <property type="entry name" value="Primosome_PriB/ssb"/>
</dbReference>
<keyword evidence="6" id="KW-1185">Reference proteome</keyword>
<dbReference type="CDD" id="cd04496">
    <property type="entry name" value="SSB_OBF"/>
    <property type="match status" value="1"/>
</dbReference>
<dbReference type="GO" id="GO:0003697">
    <property type="term" value="F:single-stranded DNA binding"/>
    <property type="evidence" value="ECO:0007669"/>
    <property type="project" value="InterPro"/>
</dbReference>
<accession>A0A1V2ILE3</accession>
<evidence type="ECO:0000256" key="1">
    <source>
        <dbReference type="ARBA" id="ARBA00023125"/>
    </source>
</evidence>
<evidence type="ECO:0000256" key="4">
    <source>
        <dbReference type="SAM" id="MobiDB-lite"/>
    </source>
</evidence>
<comment type="caution">
    <text evidence="5">The sequence shown here is derived from an EMBL/GenBank/DDBJ whole genome shotgun (WGS) entry which is preliminary data.</text>
</comment>
<protein>
    <recommendedName>
        <fullName evidence="3">Single-stranded DNA-binding protein</fullName>
    </recommendedName>
</protein>
<reference evidence="6" key="1">
    <citation type="submission" date="2016-10" db="EMBL/GenBank/DDBJ databases">
        <title>Frankia sp. NRRL B-16386 Genome sequencing.</title>
        <authorList>
            <person name="Ghodhbane-Gtari F."/>
            <person name="Swanson E."/>
            <person name="Gueddou A."/>
            <person name="Hezbri K."/>
            <person name="Ktari K."/>
            <person name="Nouioui I."/>
            <person name="Morris K."/>
            <person name="Simpson S."/>
            <person name="Abebe-Akele F."/>
            <person name="Thomas K."/>
            <person name="Gtari M."/>
            <person name="Tisa L.S."/>
        </authorList>
    </citation>
    <scope>NUCLEOTIDE SEQUENCE [LARGE SCALE GENOMIC DNA]</scope>
    <source>
        <strain evidence="6">NRRL B-16386</strain>
    </source>
</reference>
<dbReference type="GO" id="GO:0009295">
    <property type="term" value="C:nucleoid"/>
    <property type="evidence" value="ECO:0007669"/>
    <property type="project" value="TreeGrafter"/>
</dbReference>
<evidence type="ECO:0000313" key="5">
    <source>
        <dbReference type="EMBL" id="ONH33231.1"/>
    </source>
</evidence>
<organism evidence="5 6">
    <name type="scientific">Pseudofrankia asymbiotica</name>
    <dbReference type="NCBI Taxonomy" id="1834516"/>
    <lineage>
        <taxon>Bacteria</taxon>
        <taxon>Bacillati</taxon>
        <taxon>Actinomycetota</taxon>
        <taxon>Actinomycetes</taxon>
        <taxon>Frankiales</taxon>
        <taxon>Frankiaceae</taxon>
        <taxon>Pseudofrankia</taxon>
    </lineage>
</organism>
<sequence>MPRKASMLDATISLVGNVIENPNLKVTPSGTYLCSFRIASTARRYDRKENRWVDGSSLFIEVTCWRRLAENVAASLNKGDRALIIGRLRLREFDNAQGERRRRYEIEADAIGPELAWRPARVMRATRGGAGERPAGQTGVAPGTAAETGPVANGESGGDAQAGPVSPLDETAPWSDGDLDGDSFAYAGAAPADELSDEVPGEARSDWSDTADSDAVDDAGDAR</sequence>
<name>A0A1V2ILE3_9ACTN</name>
<dbReference type="SUPFAM" id="SSF50249">
    <property type="entry name" value="Nucleic acid-binding proteins"/>
    <property type="match status" value="1"/>
</dbReference>
<dbReference type="AlphaFoldDB" id="A0A1V2ILE3"/>
<evidence type="ECO:0000256" key="2">
    <source>
        <dbReference type="PROSITE-ProRule" id="PRU00252"/>
    </source>
</evidence>
<dbReference type="Gene3D" id="2.40.50.140">
    <property type="entry name" value="Nucleic acid-binding proteins"/>
    <property type="match status" value="1"/>
</dbReference>
<dbReference type="Proteomes" id="UP000188929">
    <property type="component" value="Unassembled WGS sequence"/>
</dbReference>
<dbReference type="STRING" id="1834516.BL253_02345"/>